<evidence type="ECO:0000256" key="6">
    <source>
        <dbReference type="ARBA" id="ARBA00022692"/>
    </source>
</evidence>
<proteinExistence type="inferred from homology"/>
<evidence type="ECO:0000259" key="14">
    <source>
        <dbReference type="Pfam" id="PF01292"/>
    </source>
</evidence>
<dbReference type="AlphaFoldDB" id="A0A5Q0BIU1"/>
<dbReference type="Proteomes" id="UP000325755">
    <property type="component" value="Chromosome"/>
</dbReference>
<dbReference type="InterPro" id="IPR052168">
    <property type="entry name" value="Cytochrome_b561_oxidase"/>
</dbReference>
<dbReference type="InParanoid" id="A0A5Q0BIU1"/>
<dbReference type="InterPro" id="IPR011577">
    <property type="entry name" value="Cyt_b561_bac/Ni-Hgenase"/>
</dbReference>
<evidence type="ECO:0000256" key="5">
    <source>
        <dbReference type="ARBA" id="ARBA00022617"/>
    </source>
</evidence>
<keyword evidence="16" id="KW-1185">Reference proteome</keyword>
<dbReference type="InterPro" id="IPR016174">
    <property type="entry name" value="Di-haem_cyt_TM"/>
</dbReference>
<dbReference type="Gene3D" id="1.20.950.20">
    <property type="entry name" value="Transmembrane di-heme cytochromes, Chain C"/>
    <property type="match status" value="1"/>
</dbReference>
<evidence type="ECO:0000256" key="4">
    <source>
        <dbReference type="ARBA" id="ARBA00022475"/>
    </source>
</evidence>
<comment type="cofactor">
    <cofactor evidence="1">
        <name>heme b</name>
        <dbReference type="ChEBI" id="CHEBI:60344"/>
    </cofactor>
</comment>
<keyword evidence="8" id="KW-0249">Electron transport</keyword>
<keyword evidence="7" id="KW-0479">Metal-binding</keyword>
<dbReference type="GO" id="GO:0005886">
    <property type="term" value="C:plasma membrane"/>
    <property type="evidence" value="ECO:0007669"/>
    <property type="project" value="UniProtKB-SubCell"/>
</dbReference>
<keyword evidence="6 13" id="KW-0812">Transmembrane</keyword>
<evidence type="ECO:0000256" key="8">
    <source>
        <dbReference type="ARBA" id="ARBA00022982"/>
    </source>
</evidence>
<evidence type="ECO:0000256" key="3">
    <source>
        <dbReference type="ARBA" id="ARBA00022448"/>
    </source>
</evidence>
<feature type="domain" description="Cytochrome b561 bacterial/Ni-hydrogenase" evidence="14">
    <location>
        <begin position="8"/>
        <end position="178"/>
    </location>
</feature>
<evidence type="ECO:0000256" key="2">
    <source>
        <dbReference type="ARBA" id="ARBA00004651"/>
    </source>
</evidence>
<dbReference type="KEGG" id="mmob:F6R98_03130"/>
<evidence type="ECO:0000256" key="7">
    <source>
        <dbReference type="ARBA" id="ARBA00022723"/>
    </source>
</evidence>
<dbReference type="PANTHER" id="PTHR30529:SF1">
    <property type="entry name" value="CYTOCHROME B561 HOMOLOG 2"/>
    <property type="match status" value="1"/>
</dbReference>
<dbReference type="OrthoDB" id="8589936at2"/>
<protein>
    <submittedName>
        <fullName evidence="15">Cytochrome b</fullName>
    </submittedName>
</protein>
<dbReference type="PANTHER" id="PTHR30529">
    <property type="entry name" value="CYTOCHROME B561"/>
    <property type="match status" value="1"/>
</dbReference>
<dbReference type="GO" id="GO:0020037">
    <property type="term" value="F:heme binding"/>
    <property type="evidence" value="ECO:0007669"/>
    <property type="project" value="TreeGrafter"/>
</dbReference>
<dbReference type="Pfam" id="PF01292">
    <property type="entry name" value="Ni_hydr_CYTB"/>
    <property type="match status" value="1"/>
</dbReference>
<name>A0A5Q0BIU1_9GAMM</name>
<evidence type="ECO:0000256" key="1">
    <source>
        <dbReference type="ARBA" id="ARBA00001970"/>
    </source>
</evidence>
<accession>A0A5Q0BIU1</accession>
<dbReference type="RefSeq" id="WP_153247730.1">
    <property type="nucleotide sequence ID" value="NZ_CP044205.1"/>
</dbReference>
<dbReference type="GO" id="GO:0022904">
    <property type="term" value="P:respiratory electron transport chain"/>
    <property type="evidence" value="ECO:0007669"/>
    <property type="project" value="InterPro"/>
</dbReference>
<evidence type="ECO:0000256" key="10">
    <source>
        <dbReference type="ARBA" id="ARBA00023004"/>
    </source>
</evidence>
<keyword evidence="10" id="KW-0408">Iron</keyword>
<keyword evidence="11 13" id="KW-0472">Membrane</keyword>
<evidence type="ECO:0000313" key="15">
    <source>
        <dbReference type="EMBL" id="QFY41746.1"/>
    </source>
</evidence>
<gene>
    <name evidence="15" type="ORF">F6R98_03130</name>
</gene>
<evidence type="ECO:0000256" key="11">
    <source>
        <dbReference type="ARBA" id="ARBA00023136"/>
    </source>
</evidence>
<organism evidence="15 16">
    <name type="scientific">Candidatus Methylospira mobilis</name>
    <dbReference type="NCBI Taxonomy" id="1808979"/>
    <lineage>
        <taxon>Bacteria</taxon>
        <taxon>Pseudomonadati</taxon>
        <taxon>Pseudomonadota</taxon>
        <taxon>Gammaproteobacteria</taxon>
        <taxon>Methylococcales</taxon>
        <taxon>Methylococcaceae</taxon>
        <taxon>Candidatus Methylospira</taxon>
    </lineage>
</organism>
<feature type="transmembrane region" description="Helical" evidence="13">
    <location>
        <begin position="15"/>
        <end position="34"/>
    </location>
</feature>
<sequence>MAFGNTIRYNPTAQWLHWLMAVLIIGTRVLGYYFEDLPRGPERSSLIGWHKATGSTVLPAVAFRLAWRSFNPPPPLSATMPLLLRKITGYAFIVYYLLMILVPLAGWAESNAFGYPVKLAGVLPLPVLLEKNESLGEAFRNVHVTLAWAFGILIAGHAAAALKHHFVDRDDTLARMLPNHGKKQK</sequence>
<feature type="transmembrane region" description="Helical" evidence="13">
    <location>
        <begin position="141"/>
        <end position="162"/>
    </location>
</feature>
<evidence type="ECO:0000256" key="13">
    <source>
        <dbReference type="SAM" id="Phobius"/>
    </source>
</evidence>
<comment type="subcellular location">
    <subcellularLocation>
        <location evidence="2">Cell membrane</location>
        <topology evidence="2">Multi-pass membrane protein</topology>
    </subcellularLocation>
</comment>
<dbReference type="EMBL" id="CP044205">
    <property type="protein sequence ID" value="QFY41746.1"/>
    <property type="molecule type" value="Genomic_DNA"/>
</dbReference>
<keyword evidence="9 13" id="KW-1133">Transmembrane helix</keyword>
<keyword evidence="5" id="KW-0349">Heme</keyword>
<dbReference type="SUPFAM" id="SSF81342">
    <property type="entry name" value="Transmembrane di-heme cytochromes"/>
    <property type="match status" value="1"/>
</dbReference>
<keyword evidence="3" id="KW-0813">Transport</keyword>
<evidence type="ECO:0000313" key="16">
    <source>
        <dbReference type="Proteomes" id="UP000325755"/>
    </source>
</evidence>
<dbReference type="FunCoup" id="A0A5Q0BIU1">
    <property type="interactions" value="88"/>
</dbReference>
<reference evidence="15 16" key="1">
    <citation type="submission" date="2019-09" db="EMBL/GenBank/DDBJ databases">
        <title>Ecophysiology of the spiral-shaped methanotroph Methylospira mobilis as revealed by the complete genome sequence.</title>
        <authorList>
            <person name="Oshkin I.Y."/>
            <person name="Dedysh S.N."/>
            <person name="Miroshnikov K."/>
            <person name="Danilova O.V."/>
            <person name="Hakobyan A."/>
            <person name="Liesack W."/>
        </authorList>
    </citation>
    <scope>NUCLEOTIDE SEQUENCE [LARGE SCALE GENOMIC DNA]</scope>
    <source>
        <strain evidence="15 16">Shm1</strain>
    </source>
</reference>
<comment type="similarity">
    <text evidence="12">Belongs to the cytochrome b561 family.</text>
</comment>
<dbReference type="GO" id="GO:0009055">
    <property type="term" value="F:electron transfer activity"/>
    <property type="evidence" value="ECO:0007669"/>
    <property type="project" value="InterPro"/>
</dbReference>
<feature type="transmembrane region" description="Helical" evidence="13">
    <location>
        <begin position="87"/>
        <end position="105"/>
    </location>
</feature>
<evidence type="ECO:0000256" key="12">
    <source>
        <dbReference type="ARBA" id="ARBA00037975"/>
    </source>
</evidence>
<keyword evidence="4" id="KW-1003">Cell membrane</keyword>
<dbReference type="GO" id="GO:0046872">
    <property type="term" value="F:metal ion binding"/>
    <property type="evidence" value="ECO:0007669"/>
    <property type="project" value="UniProtKB-KW"/>
</dbReference>
<evidence type="ECO:0000256" key="9">
    <source>
        <dbReference type="ARBA" id="ARBA00022989"/>
    </source>
</evidence>